<evidence type="ECO:0000313" key="2">
    <source>
        <dbReference type="Proteomes" id="UP000295807"/>
    </source>
</evidence>
<gene>
    <name evidence="1" type="ORF">EDD80_11130</name>
</gene>
<protein>
    <submittedName>
        <fullName evidence="1">Uncharacterized protein</fullName>
    </submittedName>
</protein>
<name>A0A4R3KMQ2_9SPHI</name>
<sequence>MRLFIFVKLAYSDLFMVQLYFIAYETVNLYGNLRNSTVINRRLSKRNEFGSAESE</sequence>
<dbReference type="AlphaFoldDB" id="A0A4R3KMQ2"/>
<evidence type="ECO:0000313" key="1">
    <source>
        <dbReference type="EMBL" id="TCS85628.1"/>
    </source>
</evidence>
<proteinExistence type="predicted"/>
<organism evidence="1 2">
    <name type="scientific">Anseongella ginsenosidimutans</name>
    <dbReference type="NCBI Taxonomy" id="496056"/>
    <lineage>
        <taxon>Bacteria</taxon>
        <taxon>Pseudomonadati</taxon>
        <taxon>Bacteroidota</taxon>
        <taxon>Sphingobacteriia</taxon>
        <taxon>Sphingobacteriales</taxon>
        <taxon>Sphingobacteriaceae</taxon>
        <taxon>Anseongella</taxon>
    </lineage>
</organism>
<accession>A0A4R3KMQ2</accession>
<comment type="caution">
    <text evidence="1">The sequence shown here is derived from an EMBL/GenBank/DDBJ whole genome shotgun (WGS) entry which is preliminary data.</text>
</comment>
<dbReference type="EMBL" id="SMAD01000011">
    <property type="protein sequence ID" value="TCS85628.1"/>
    <property type="molecule type" value="Genomic_DNA"/>
</dbReference>
<reference evidence="1 2" key="1">
    <citation type="submission" date="2019-03" db="EMBL/GenBank/DDBJ databases">
        <title>Genomic Encyclopedia of Type Strains, Phase IV (KMG-IV): sequencing the most valuable type-strain genomes for metagenomic binning, comparative biology and taxonomic classification.</title>
        <authorList>
            <person name="Goeker M."/>
        </authorList>
    </citation>
    <scope>NUCLEOTIDE SEQUENCE [LARGE SCALE GENOMIC DNA]</scope>
    <source>
        <strain evidence="1 2">DSM 21100</strain>
    </source>
</reference>
<dbReference type="Proteomes" id="UP000295807">
    <property type="component" value="Unassembled WGS sequence"/>
</dbReference>
<keyword evidence="2" id="KW-1185">Reference proteome</keyword>